<evidence type="ECO:0000313" key="2">
    <source>
        <dbReference type="Proteomes" id="UP000186817"/>
    </source>
</evidence>
<dbReference type="AlphaFoldDB" id="A0A1Q9BRV7"/>
<sequence length="39" mass="4444">VTFIFHPVAQPWHGQSSFMHEAALAVLKIEGAEAFWRYA</sequence>
<feature type="non-terminal residue" evidence="1">
    <location>
        <position position="39"/>
    </location>
</feature>
<evidence type="ECO:0000313" key="1">
    <source>
        <dbReference type="EMBL" id="OLP73374.1"/>
    </source>
</evidence>
<name>A0A1Q9BRV7_SYMMI</name>
<protein>
    <submittedName>
        <fullName evidence="1">Uncharacterized protein</fullName>
    </submittedName>
</protein>
<reference evidence="1 2" key="1">
    <citation type="submission" date="2016-02" db="EMBL/GenBank/DDBJ databases">
        <title>Genome analysis of coral dinoflagellate symbionts highlights evolutionary adaptations to a symbiotic lifestyle.</title>
        <authorList>
            <person name="Aranda M."/>
            <person name="Li Y."/>
            <person name="Liew Y.J."/>
            <person name="Baumgarten S."/>
            <person name="Simakov O."/>
            <person name="Wilson M."/>
            <person name="Piel J."/>
            <person name="Ashoor H."/>
            <person name="Bougouffa S."/>
            <person name="Bajic V.B."/>
            <person name="Ryu T."/>
            <person name="Ravasi T."/>
            <person name="Bayer T."/>
            <person name="Micklem G."/>
            <person name="Kim H."/>
            <person name="Bhak J."/>
            <person name="Lajeunesse T.C."/>
            <person name="Voolstra C.R."/>
        </authorList>
    </citation>
    <scope>NUCLEOTIDE SEQUENCE [LARGE SCALE GENOMIC DNA]</scope>
    <source>
        <strain evidence="1 2">CCMP2467</strain>
    </source>
</reference>
<dbReference type="Gene3D" id="3.40.30.10">
    <property type="entry name" value="Glutaredoxin"/>
    <property type="match status" value="1"/>
</dbReference>
<accession>A0A1Q9BRV7</accession>
<dbReference type="OrthoDB" id="37297at2759"/>
<proteinExistence type="predicted"/>
<keyword evidence="2" id="KW-1185">Reference proteome</keyword>
<dbReference type="EMBL" id="LSRX01005638">
    <property type="protein sequence ID" value="OLP73374.1"/>
    <property type="molecule type" value="Genomic_DNA"/>
</dbReference>
<dbReference type="Proteomes" id="UP000186817">
    <property type="component" value="Unassembled WGS sequence"/>
</dbReference>
<comment type="caution">
    <text evidence="1">The sequence shown here is derived from an EMBL/GenBank/DDBJ whole genome shotgun (WGS) entry which is preliminary data.</text>
</comment>
<organism evidence="1 2">
    <name type="scientific">Symbiodinium microadriaticum</name>
    <name type="common">Dinoflagellate</name>
    <name type="synonym">Zooxanthella microadriatica</name>
    <dbReference type="NCBI Taxonomy" id="2951"/>
    <lineage>
        <taxon>Eukaryota</taxon>
        <taxon>Sar</taxon>
        <taxon>Alveolata</taxon>
        <taxon>Dinophyceae</taxon>
        <taxon>Suessiales</taxon>
        <taxon>Symbiodiniaceae</taxon>
        <taxon>Symbiodinium</taxon>
    </lineage>
</organism>
<feature type="non-terminal residue" evidence="1">
    <location>
        <position position="1"/>
    </location>
</feature>
<gene>
    <name evidence="1" type="ORF">AK812_SmicGene47410</name>
</gene>